<feature type="region of interest" description="Disordered" evidence="4">
    <location>
        <begin position="457"/>
        <end position="480"/>
    </location>
</feature>
<dbReference type="InterPro" id="IPR052410">
    <property type="entry name" value="DRC5"/>
</dbReference>
<dbReference type="SMART" id="SM00368">
    <property type="entry name" value="LRR_RI"/>
    <property type="match status" value="5"/>
</dbReference>
<keyword evidence="2" id="KW-0963">Cytoplasm</keyword>
<evidence type="ECO:0000256" key="2">
    <source>
        <dbReference type="ARBA" id="ARBA00022490"/>
    </source>
</evidence>
<dbReference type="InterPro" id="IPR001611">
    <property type="entry name" value="Leu-rich_rpt"/>
</dbReference>
<dbReference type="Pfam" id="PF13516">
    <property type="entry name" value="LRR_6"/>
    <property type="match status" value="4"/>
</dbReference>
<keyword evidence="6" id="KW-1185">Reference proteome</keyword>
<name>V4B5K1_LOTGI</name>
<dbReference type="InterPro" id="IPR032675">
    <property type="entry name" value="LRR_dom_sf"/>
</dbReference>
<feature type="compositionally biased region" description="Basic residues" evidence="4">
    <location>
        <begin position="471"/>
        <end position="480"/>
    </location>
</feature>
<gene>
    <name evidence="5" type="ORF">LOTGIDRAFT_212328</name>
</gene>
<dbReference type="RefSeq" id="XP_009046286.1">
    <property type="nucleotide sequence ID" value="XM_009048038.1"/>
</dbReference>
<keyword evidence="3" id="KW-0206">Cytoskeleton</keyword>
<dbReference type="PANTHER" id="PTHR24107:SF20">
    <property type="entry name" value="DYNEIN REGULATORY COMPLEX SUBUNIT 5"/>
    <property type="match status" value="1"/>
</dbReference>
<dbReference type="GeneID" id="20246351"/>
<dbReference type="OrthoDB" id="341587at2759"/>
<dbReference type="OMA" id="PVCHVAR"/>
<comment type="subcellular location">
    <subcellularLocation>
        <location evidence="1">Cytoplasm</location>
        <location evidence="1">Cytoskeleton</location>
    </subcellularLocation>
</comment>
<dbReference type="Gene3D" id="3.80.10.10">
    <property type="entry name" value="Ribonuclease Inhibitor"/>
    <property type="match status" value="2"/>
</dbReference>
<evidence type="ECO:0000313" key="5">
    <source>
        <dbReference type="EMBL" id="ESP02816.1"/>
    </source>
</evidence>
<protein>
    <recommendedName>
        <fullName evidence="7">T-complex-associated testis-expressed protein 1</fullName>
    </recommendedName>
</protein>
<dbReference type="Proteomes" id="UP000030746">
    <property type="component" value="Unassembled WGS sequence"/>
</dbReference>
<feature type="compositionally biased region" description="Acidic residues" evidence="4">
    <location>
        <begin position="177"/>
        <end position="189"/>
    </location>
</feature>
<dbReference type="STRING" id="225164.V4B5K1"/>
<feature type="region of interest" description="Disordered" evidence="4">
    <location>
        <begin position="1"/>
        <end position="20"/>
    </location>
</feature>
<evidence type="ECO:0000313" key="6">
    <source>
        <dbReference type="Proteomes" id="UP000030746"/>
    </source>
</evidence>
<accession>V4B5K1</accession>
<evidence type="ECO:0008006" key="7">
    <source>
        <dbReference type="Google" id="ProtNLM"/>
    </source>
</evidence>
<dbReference type="AlphaFoldDB" id="V4B5K1"/>
<evidence type="ECO:0000256" key="1">
    <source>
        <dbReference type="ARBA" id="ARBA00004245"/>
    </source>
</evidence>
<dbReference type="CTD" id="20246351"/>
<evidence type="ECO:0000256" key="4">
    <source>
        <dbReference type="SAM" id="MobiDB-lite"/>
    </source>
</evidence>
<dbReference type="KEGG" id="lgi:LOTGIDRAFT_212328"/>
<dbReference type="GO" id="GO:0005856">
    <property type="term" value="C:cytoskeleton"/>
    <property type="evidence" value="ECO:0007669"/>
    <property type="project" value="UniProtKB-SubCell"/>
</dbReference>
<organism evidence="5 6">
    <name type="scientific">Lottia gigantea</name>
    <name type="common">Giant owl limpet</name>
    <dbReference type="NCBI Taxonomy" id="225164"/>
    <lineage>
        <taxon>Eukaryota</taxon>
        <taxon>Metazoa</taxon>
        <taxon>Spiralia</taxon>
        <taxon>Lophotrochozoa</taxon>
        <taxon>Mollusca</taxon>
        <taxon>Gastropoda</taxon>
        <taxon>Patellogastropoda</taxon>
        <taxon>Lottioidea</taxon>
        <taxon>Lottiidae</taxon>
        <taxon>Lottia</taxon>
    </lineage>
</organism>
<feature type="region of interest" description="Disordered" evidence="4">
    <location>
        <begin position="168"/>
        <end position="189"/>
    </location>
</feature>
<evidence type="ECO:0000256" key="3">
    <source>
        <dbReference type="ARBA" id="ARBA00023212"/>
    </source>
</evidence>
<reference evidence="5 6" key="1">
    <citation type="journal article" date="2013" name="Nature">
        <title>Insights into bilaterian evolution from three spiralian genomes.</title>
        <authorList>
            <person name="Simakov O."/>
            <person name="Marletaz F."/>
            <person name="Cho S.J."/>
            <person name="Edsinger-Gonzales E."/>
            <person name="Havlak P."/>
            <person name="Hellsten U."/>
            <person name="Kuo D.H."/>
            <person name="Larsson T."/>
            <person name="Lv J."/>
            <person name="Arendt D."/>
            <person name="Savage R."/>
            <person name="Osoegawa K."/>
            <person name="de Jong P."/>
            <person name="Grimwood J."/>
            <person name="Chapman J.A."/>
            <person name="Shapiro H."/>
            <person name="Aerts A."/>
            <person name="Otillar R.P."/>
            <person name="Terry A.Y."/>
            <person name="Boore J.L."/>
            <person name="Grigoriev I.V."/>
            <person name="Lindberg D.R."/>
            <person name="Seaver E.C."/>
            <person name="Weisblat D.A."/>
            <person name="Putnam N.H."/>
            <person name="Rokhsar D.S."/>
        </authorList>
    </citation>
    <scope>NUCLEOTIDE SEQUENCE [LARGE SCALE GENOMIC DNA]</scope>
</reference>
<dbReference type="PANTHER" id="PTHR24107">
    <property type="entry name" value="YNEIN REGULATORY COMPLEX SUBUNIT 5"/>
    <property type="match status" value="1"/>
</dbReference>
<sequence>MGSKKGRDFIPSPITSAKDNPAADWRNMRRIIAEDPEWSLATVPLLTELVLKHIVDNFESNSKILNDLLGKHQDKVLEKISSSLPLKVTANLVDDEGYWKRCCKARWEICDVSYFGGNWKRMYFEKNLQEIIEHFVPETTDPEHLNETLALSANYVKRVEIKQLLPPVREAPKGPDFDDASDAGSDAGDEPECDHFNFGGLLKVLPNLEHLSLTYGVRDCGMNFEWQLFQFTARDCLQLAQSVAAHKYLQVFKLHRSKVDDDKVRVLISHILDHPGLIELDLSHNLIGDRGARAIGKFVNNHSKLIRLNLCDNQIRAAGAQAIAHALTKNNTVQYLNLRLNRLGDEGGQAICRSMLKNSTLKEINLGSNDMAEPTAAILSQVVMQNMTLLSIDLSCNRLGPDGGKQLQEGMEENTTITTMDLRLTECGQESEYCINQILHRNQEAEREARIKEMELKAPPQKKIAEPQAAHRYKPRITHA</sequence>
<dbReference type="EMBL" id="KB200129">
    <property type="protein sequence ID" value="ESP02816.1"/>
    <property type="molecule type" value="Genomic_DNA"/>
</dbReference>
<proteinExistence type="predicted"/>
<dbReference type="HOGENOM" id="CLU_029623_1_0_1"/>
<dbReference type="SUPFAM" id="SSF52047">
    <property type="entry name" value="RNI-like"/>
    <property type="match status" value="1"/>
</dbReference>